<feature type="transmembrane region" description="Helical" evidence="1">
    <location>
        <begin position="93"/>
        <end position="112"/>
    </location>
</feature>
<evidence type="ECO:0008006" key="4">
    <source>
        <dbReference type="Google" id="ProtNLM"/>
    </source>
</evidence>
<dbReference type="Proteomes" id="UP000319732">
    <property type="component" value="Unassembled WGS sequence"/>
</dbReference>
<dbReference type="EMBL" id="VHSG01000006">
    <property type="protein sequence ID" value="TQV84231.1"/>
    <property type="molecule type" value="Genomic_DNA"/>
</dbReference>
<protein>
    <recommendedName>
        <fullName evidence="4">O-antigen ligase family protein</fullName>
    </recommendedName>
</protein>
<feature type="transmembrane region" description="Helical" evidence="1">
    <location>
        <begin position="337"/>
        <end position="357"/>
    </location>
</feature>
<feature type="transmembrane region" description="Helical" evidence="1">
    <location>
        <begin position="179"/>
        <end position="199"/>
    </location>
</feature>
<feature type="transmembrane region" description="Helical" evidence="1">
    <location>
        <begin position="395"/>
        <end position="413"/>
    </location>
</feature>
<sequence length="421" mass="46721">MTYLVKRASLVNIFIGFAVAMFILSPYFAIKGGVLHGGLIGLFALFLSAPGATIRSLRNEKLYIIGLLGVGIGFYAILMGLLNGAPDFDHLKIGLQIPIYITFGHIIGRIWWREGCTNDQAHIRLAKFVLATAVINSILIILSHYNSELKAFLEGMLAETGNIKHAEHPFRHRGLASAGGANLSLLNALMVWIALVLSARGELKPITSILLCTILLFATLYIGRTGLLLGIGFISIFLLLLFCMLKRRRQILSWVLVFTIGGIALFPLLEQFVSNTVMKYSLFFLEDGLSSFREEGTTEILKKMLFLPESLCHLITGVGGVHNDPANRHSDIGYVKTIFAVGIPLAFFIYIAIAIAFSRLVLSKNLVFYFLPIVGALFIAELKEPFLYHGYSSRFIWSLFGLRLFYLGTRVGVEPRERSIV</sequence>
<feature type="transmembrane region" description="Helical" evidence="1">
    <location>
        <begin position="252"/>
        <end position="269"/>
    </location>
</feature>
<dbReference type="AlphaFoldDB" id="A0A545U409"/>
<name>A0A545U409_9GAMM</name>
<feature type="transmembrane region" description="Helical" evidence="1">
    <location>
        <begin position="62"/>
        <end position="81"/>
    </location>
</feature>
<evidence type="ECO:0000256" key="1">
    <source>
        <dbReference type="SAM" id="Phobius"/>
    </source>
</evidence>
<feature type="transmembrane region" description="Helical" evidence="1">
    <location>
        <begin position="228"/>
        <end position="245"/>
    </location>
</feature>
<keyword evidence="1" id="KW-0812">Transmembrane</keyword>
<evidence type="ECO:0000313" key="2">
    <source>
        <dbReference type="EMBL" id="TQV84231.1"/>
    </source>
</evidence>
<feature type="transmembrane region" description="Helical" evidence="1">
    <location>
        <begin position="366"/>
        <end position="383"/>
    </location>
</feature>
<comment type="caution">
    <text evidence="2">The sequence shown here is derived from an EMBL/GenBank/DDBJ whole genome shotgun (WGS) entry which is preliminary data.</text>
</comment>
<organism evidence="2 3">
    <name type="scientific">Exilibacterium tricleocarpae</name>
    <dbReference type="NCBI Taxonomy" id="2591008"/>
    <lineage>
        <taxon>Bacteria</taxon>
        <taxon>Pseudomonadati</taxon>
        <taxon>Pseudomonadota</taxon>
        <taxon>Gammaproteobacteria</taxon>
        <taxon>Cellvibrionales</taxon>
        <taxon>Cellvibrionaceae</taxon>
        <taxon>Exilibacterium</taxon>
    </lineage>
</organism>
<proteinExistence type="predicted"/>
<dbReference type="RefSeq" id="WP_142903311.1">
    <property type="nucleotide sequence ID" value="NZ_ML660089.1"/>
</dbReference>
<feature type="transmembrane region" description="Helical" evidence="1">
    <location>
        <begin position="9"/>
        <end position="28"/>
    </location>
</feature>
<evidence type="ECO:0000313" key="3">
    <source>
        <dbReference type="Proteomes" id="UP000319732"/>
    </source>
</evidence>
<keyword evidence="1" id="KW-1133">Transmembrane helix</keyword>
<accession>A0A545U409</accession>
<feature type="transmembrane region" description="Helical" evidence="1">
    <location>
        <begin position="34"/>
        <end position="55"/>
    </location>
</feature>
<gene>
    <name evidence="2" type="ORF">FKG94_06120</name>
</gene>
<keyword evidence="3" id="KW-1185">Reference proteome</keyword>
<dbReference type="OrthoDB" id="6145512at2"/>
<feature type="transmembrane region" description="Helical" evidence="1">
    <location>
        <begin position="124"/>
        <end position="145"/>
    </location>
</feature>
<keyword evidence="1" id="KW-0472">Membrane</keyword>
<reference evidence="2 3" key="1">
    <citation type="submission" date="2019-06" db="EMBL/GenBank/DDBJ databases">
        <title>Whole genome sequence for Cellvibrionaceae sp. R142.</title>
        <authorList>
            <person name="Wang G."/>
        </authorList>
    </citation>
    <scope>NUCLEOTIDE SEQUENCE [LARGE SCALE GENOMIC DNA]</scope>
    <source>
        <strain evidence="2 3">R142</strain>
    </source>
</reference>
<feature type="transmembrane region" description="Helical" evidence="1">
    <location>
        <begin position="206"/>
        <end position="222"/>
    </location>
</feature>